<keyword evidence="1" id="KW-0175">Coiled coil</keyword>
<keyword evidence="3" id="KW-1185">Reference proteome</keyword>
<dbReference type="HOGENOM" id="CLU_479662_0_0_0"/>
<organism evidence="2 3">
    <name type="scientific">Leptospirillum ferriphilum YSK</name>
    <dbReference type="NCBI Taxonomy" id="1441628"/>
    <lineage>
        <taxon>Bacteria</taxon>
        <taxon>Pseudomonadati</taxon>
        <taxon>Nitrospirota</taxon>
        <taxon>Nitrospiria</taxon>
        <taxon>Nitrospirales</taxon>
        <taxon>Nitrospiraceae</taxon>
        <taxon>Leptospirillum</taxon>
    </lineage>
</organism>
<dbReference type="SUPFAM" id="SSF53756">
    <property type="entry name" value="UDP-Glycosyltransferase/glycogen phosphorylase"/>
    <property type="match status" value="1"/>
</dbReference>
<evidence type="ECO:0008006" key="4">
    <source>
        <dbReference type="Google" id="ProtNLM"/>
    </source>
</evidence>
<name>A0A059XXP2_9BACT</name>
<evidence type="ECO:0000313" key="3">
    <source>
        <dbReference type="Proteomes" id="UP000027059"/>
    </source>
</evidence>
<evidence type="ECO:0000313" key="2">
    <source>
        <dbReference type="EMBL" id="AIA31875.1"/>
    </source>
</evidence>
<feature type="coiled-coil region" evidence="1">
    <location>
        <begin position="6"/>
        <end position="33"/>
    </location>
</feature>
<evidence type="ECO:0000256" key="1">
    <source>
        <dbReference type="SAM" id="Coils"/>
    </source>
</evidence>
<proteinExistence type="predicted"/>
<reference evidence="3" key="1">
    <citation type="submission" date="2014-02" db="EMBL/GenBank/DDBJ databases">
        <title>Complete genome sequence and comparative genomic analysis of the nitrogen-fixing bacterium Leptospirillum ferriphilum YSK.</title>
        <authorList>
            <person name="Guo X."/>
            <person name="Yin H."/>
            <person name="Liang Y."/>
            <person name="Hu Q."/>
            <person name="Ma L."/>
            <person name="Xiao Y."/>
            <person name="Zhang X."/>
            <person name="Qiu G."/>
            <person name="Liu X."/>
        </authorList>
    </citation>
    <scope>NUCLEOTIDE SEQUENCE [LARGE SCALE GENOMIC DNA]</scope>
    <source>
        <strain evidence="3">YSK</strain>
    </source>
</reference>
<dbReference type="Proteomes" id="UP000027059">
    <property type="component" value="Chromosome"/>
</dbReference>
<dbReference type="KEGG" id="lfp:Y981_09405"/>
<sequence>MQEAEISELKSSLREKEIQISLLNQSAKMQEAEISELIFLNNSLKAQERQIKSSISAITNSFSYQLTRPVRIIGKFLPDSFKKSIKLSAKYVYWLLTPHKIPERIRRNKIRYFSKNNNHIIKSVDINENLNKERSNSFKNDINNVIFILSLDPDTLIINGKKPYSKWSHNLNLFYFGNEALRNGSRVAMHIIGTDILIEVSSIYPEIKIVSSYSREKIEASQVKFCGIYPTEINNFNKLFNNNYRIHNILFIPAIHWLESPELFPPDFIDIFRESFLLYVDDVVVQNKDMQEIIHSLIVLSGIPFERERISIAPSGFAPEEEENFGEYEFNREEIRKEMGLNGNEIGIINSGGFWKWTDLDTFLESFIEIHREIPNNKLIFFIMGLKQKNNTDHSEFINNIVNILDKNNDLIIDGKIRLFADYENASNFLPRFNFGSDIGVNVSKPSIENAQSHRQRFIDYLKAKLPVINTMGDPMSRSIFQRMMFIVEPKNKESYKKIFKKIIEDPNLIKIKRDDASILRDLIKSDNVYLPVVKKIIDSGPIKNKIRQNNIRTLSEVEWVKRLIENL</sequence>
<accession>A0A059XXP2</accession>
<dbReference type="EMBL" id="CP007243">
    <property type="protein sequence ID" value="AIA31875.1"/>
    <property type="molecule type" value="Genomic_DNA"/>
</dbReference>
<dbReference type="Gene3D" id="3.40.50.2000">
    <property type="entry name" value="Glycogen Phosphorylase B"/>
    <property type="match status" value="1"/>
</dbReference>
<dbReference type="AlphaFoldDB" id="A0A059XXP2"/>
<reference evidence="2 3" key="2">
    <citation type="journal article" date="2015" name="Biomed. Res. Int.">
        <title>Effects of Arsenite Resistance on the Growth and Functional Gene Expression of Leptospirillum ferriphilum and Acidithiobacillus thiooxidans in Pure Culture and Coculture.</title>
        <authorList>
            <person name="Jiang H."/>
            <person name="Liang Y."/>
            <person name="Yin H."/>
            <person name="Xiao Y."/>
            <person name="Guo X."/>
            <person name="Xu Y."/>
            <person name="Hu Q."/>
            <person name="Liu H."/>
            <person name="Liu X."/>
        </authorList>
    </citation>
    <scope>NUCLEOTIDE SEQUENCE [LARGE SCALE GENOMIC DNA]</scope>
    <source>
        <strain evidence="2 3">YSK</strain>
    </source>
</reference>
<protein>
    <recommendedName>
        <fullName evidence="4">Glycosyl transferase family 1 domain-containing protein</fullName>
    </recommendedName>
</protein>
<gene>
    <name evidence="2" type="ORF">Y981_09405</name>
</gene>